<dbReference type="Gene3D" id="3.40.50.2000">
    <property type="entry name" value="Glycogen Phosphorylase B"/>
    <property type="match status" value="1"/>
</dbReference>
<name>A0A231V3X4_9HYPH</name>
<evidence type="ECO:0000256" key="9">
    <source>
        <dbReference type="PIRSR" id="PIRSR639901-2"/>
    </source>
</evidence>
<reference evidence="13" key="1">
    <citation type="journal article" date="2017" name="Int. J. Syst. Evol. Microbiol.">
        <title>Notoacmeibacter marinus gen. nov., sp. nov., isolated from the gut of a limpet and proposal of Notoacmeibacteraceae fam. nov. in the order Rhizobiales of the class Alphaproteobacteria.</title>
        <authorList>
            <person name="Huang Z."/>
            <person name="Guo F."/>
            <person name="Lai Q."/>
        </authorList>
    </citation>
    <scope>NUCLEOTIDE SEQUENCE [LARGE SCALE GENOMIC DNA]</scope>
    <source>
        <strain evidence="13">XMTR2A4</strain>
    </source>
</reference>
<feature type="domain" description="3-deoxy-D-manno-octulosonic-acid transferase N-terminal" evidence="11">
    <location>
        <begin position="41"/>
        <end position="214"/>
    </location>
</feature>
<dbReference type="PANTHER" id="PTHR42755">
    <property type="entry name" value="3-DEOXY-MANNO-OCTULOSONATE CYTIDYLYLTRANSFERASE"/>
    <property type="match status" value="1"/>
</dbReference>
<dbReference type="GO" id="GO:0043842">
    <property type="term" value="F:Kdo transferase activity"/>
    <property type="evidence" value="ECO:0007669"/>
    <property type="project" value="UniProtKB-EC"/>
</dbReference>
<comment type="subcellular location">
    <subcellularLocation>
        <location evidence="10">Cell membrane</location>
    </subcellularLocation>
</comment>
<dbReference type="Gene3D" id="3.40.50.11720">
    <property type="entry name" value="3-Deoxy-D-manno-octulosonic-acid transferase, N-terminal domain"/>
    <property type="match status" value="1"/>
</dbReference>
<gene>
    <name evidence="12" type="ORF">B7H23_00705</name>
</gene>
<evidence type="ECO:0000256" key="6">
    <source>
        <dbReference type="ARBA" id="ARBA00031445"/>
    </source>
</evidence>
<keyword evidence="10" id="KW-0472">Membrane</keyword>
<evidence type="ECO:0000256" key="4">
    <source>
        <dbReference type="ARBA" id="ARBA00019077"/>
    </source>
</evidence>
<dbReference type="Pfam" id="PF04413">
    <property type="entry name" value="Glycos_transf_N"/>
    <property type="match status" value="1"/>
</dbReference>
<dbReference type="SUPFAM" id="SSF53756">
    <property type="entry name" value="UDP-Glycosyltransferase/glycogen phosphorylase"/>
    <property type="match status" value="1"/>
</dbReference>
<dbReference type="GO" id="GO:0005886">
    <property type="term" value="C:plasma membrane"/>
    <property type="evidence" value="ECO:0007669"/>
    <property type="project" value="UniProtKB-SubCell"/>
</dbReference>
<evidence type="ECO:0000256" key="5">
    <source>
        <dbReference type="ARBA" id="ARBA00022679"/>
    </source>
</evidence>
<accession>A0A231V3X4</accession>
<protein>
    <recommendedName>
        <fullName evidence="4 10">3-deoxy-D-manno-octulosonic acid transferase</fullName>
        <shortName evidence="10">Kdo transferase</shortName>
        <ecNumber evidence="3 10">2.4.99.12</ecNumber>
    </recommendedName>
    <alternativeName>
        <fullName evidence="6 10">Lipid IV(A) 3-deoxy-D-manno-octulosonic acid transferase</fullName>
    </alternativeName>
</protein>
<keyword evidence="13" id="KW-1185">Reference proteome</keyword>
<comment type="function">
    <text evidence="1 10">Involved in lipopolysaccharide (LPS) biosynthesis. Catalyzes the transfer of 3-deoxy-D-manno-octulosonate (Kdo) residue(s) from CMP-Kdo to lipid IV(A), the tetraacyldisaccharide-1,4'-bisphosphate precursor of lipid A.</text>
</comment>
<evidence type="ECO:0000256" key="3">
    <source>
        <dbReference type="ARBA" id="ARBA00012621"/>
    </source>
</evidence>
<dbReference type="GO" id="GO:0009245">
    <property type="term" value="P:lipid A biosynthetic process"/>
    <property type="evidence" value="ECO:0007669"/>
    <property type="project" value="TreeGrafter"/>
</dbReference>
<dbReference type="InterPro" id="IPR038107">
    <property type="entry name" value="Glycos_transf_N_sf"/>
</dbReference>
<comment type="similarity">
    <text evidence="10">Belongs to the glycosyltransferase group 1 family.</text>
</comment>
<feature type="site" description="Transition state stabilizer" evidence="9">
    <location>
        <position position="136"/>
    </location>
</feature>
<dbReference type="GO" id="GO:0009244">
    <property type="term" value="P:lipopolysaccharide core region biosynthetic process"/>
    <property type="evidence" value="ECO:0007669"/>
    <property type="project" value="UniProtKB-UniRule"/>
</dbReference>
<evidence type="ECO:0000313" key="13">
    <source>
        <dbReference type="Proteomes" id="UP000215405"/>
    </source>
</evidence>
<evidence type="ECO:0000256" key="8">
    <source>
        <dbReference type="PIRSR" id="PIRSR639901-1"/>
    </source>
</evidence>
<evidence type="ECO:0000256" key="2">
    <source>
        <dbReference type="ARBA" id="ARBA00004713"/>
    </source>
</evidence>
<evidence type="ECO:0000313" key="12">
    <source>
        <dbReference type="EMBL" id="OXT02837.1"/>
    </source>
</evidence>
<organism evidence="12 13">
    <name type="scientific">Notoacmeibacter marinus</name>
    <dbReference type="NCBI Taxonomy" id="1876515"/>
    <lineage>
        <taxon>Bacteria</taxon>
        <taxon>Pseudomonadati</taxon>
        <taxon>Pseudomonadota</taxon>
        <taxon>Alphaproteobacteria</taxon>
        <taxon>Hyphomicrobiales</taxon>
        <taxon>Notoacmeibacteraceae</taxon>
        <taxon>Notoacmeibacter</taxon>
    </lineage>
</organism>
<dbReference type="InterPro" id="IPR007507">
    <property type="entry name" value="Glycos_transf_N"/>
</dbReference>
<keyword evidence="10" id="KW-1003">Cell membrane</keyword>
<keyword evidence="5 10" id="KW-0808">Transferase</keyword>
<dbReference type="AlphaFoldDB" id="A0A231V3X4"/>
<evidence type="ECO:0000259" key="11">
    <source>
        <dbReference type="Pfam" id="PF04413"/>
    </source>
</evidence>
<evidence type="ECO:0000256" key="10">
    <source>
        <dbReference type="RuleBase" id="RU365103"/>
    </source>
</evidence>
<comment type="caution">
    <text evidence="12">The sequence shown here is derived from an EMBL/GenBank/DDBJ whole genome shotgun (WGS) entry which is preliminary data.</text>
</comment>
<dbReference type="InterPro" id="IPR039901">
    <property type="entry name" value="Kdotransferase"/>
</dbReference>
<feature type="site" description="Transition state stabilizer" evidence="9">
    <location>
        <position position="212"/>
    </location>
</feature>
<evidence type="ECO:0000256" key="1">
    <source>
        <dbReference type="ARBA" id="ARBA00003394"/>
    </source>
</evidence>
<dbReference type="EMBL" id="NBYO01000001">
    <property type="protein sequence ID" value="OXT02837.1"/>
    <property type="molecule type" value="Genomic_DNA"/>
</dbReference>
<dbReference type="UniPathway" id="UPA00958"/>
<dbReference type="EC" id="2.4.99.12" evidence="3 10"/>
<sequence>MKPLFPRIAFGAYRTVGQIARPFAGLYLAGRSFAGKEERNRRRERYGYASAERPERPLVWVHAASVGELNAIAGLIDHLARHNVHVLLTTSTVTAAAIASKRFTDRVTHQYRPLDIPAIMRRFLNFWRPDLVVSCESEIWPTTIHLLSERHIPHALVNGRLSDKTFARWRKNPSLAAALLNRYALILAQSDEQAERFGLLSERRVTSTGNLKADAQIPAAEMDEVRRLGAAIGQRDVWAAISTHPGEEEMAGAVHRMLEKRHPDILTLIVPRHAERGDVIAAQLSEVGFRVAQRSKGEVPDRQTDIWLGDTMNELGLYLRLSGIAFMGRSMAAEATGGQNPLEAAMLDTAILTGPDHTNFRDAFEKLRSAGGAKVVEDSKTLAGAVNFLLTRPSMRNRMAAAAADAAGKMRGALDATLRELDRFIHPLIMDATFRNETDDVH</sequence>
<feature type="active site" description="Proton acceptor" evidence="8">
    <location>
        <position position="68"/>
    </location>
</feature>
<dbReference type="RefSeq" id="WP_094076780.1">
    <property type="nucleotide sequence ID" value="NZ_NBYO01000001.1"/>
</dbReference>
<keyword evidence="10" id="KW-0448">Lipopolysaccharide biosynthesis</keyword>
<comment type="pathway">
    <text evidence="2 10">Bacterial outer membrane biogenesis; LPS core biosynthesis.</text>
</comment>
<comment type="catalytic activity">
    <reaction evidence="7 10">
        <text>lipid IVA (E. coli) + CMP-3-deoxy-beta-D-manno-octulosonate = alpha-Kdo-(2-&gt;6)-lipid IVA (E. coli) + CMP + H(+)</text>
        <dbReference type="Rhea" id="RHEA:28066"/>
        <dbReference type="ChEBI" id="CHEBI:15378"/>
        <dbReference type="ChEBI" id="CHEBI:58603"/>
        <dbReference type="ChEBI" id="CHEBI:60364"/>
        <dbReference type="ChEBI" id="CHEBI:60377"/>
        <dbReference type="ChEBI" id="CHEBI:85987"/>
        <dbReference type="EC" id="2.4.99.12"/>
    </reaction>
</comment>
<dbReference type="PANTHER" id="PTHR42755:SF1">
    <property type="entry name" value="3-DEOXY-D-MANNO-OCTULOSONIC ACID TRANSFERASE, MITOCHONDRIAL-RELATED"/>
    <property type="match status" value="1"/>
</dbReference>
<dbReference type="Proteomes" id="UP000215405">
    <property type="component" value="Unassembled WGS sequence"/>
</dbReference>
<proteinExistence type="inferred from homology"/>
<evidence type="ECO:0000256" key="7">
    <source>
        <dbReference type="ARBA" id="ARBA00049183"/>
    </source>
</evidence>